<dbReference type="AlphaFoldDB" id="A0AA36CQH1"/>
<feature type="transmembrane region" description="Helical" evidence="1">
    <location>
        <begin position="32"/>
        <end position="53"/>
    </location>
</feature>
<evidence type="ECO:0000313" key="3">
    <source>
        <dbReference type="Proteomes" id="UP001177023"/>
    </source>
</evidence>
<accession>A0AA36CQH1</accession>
<feature type="non-terminal residue" evidence="2">
    <location>
        <position position="1"/>
    </location>
</feature>
<keyword evidence="3" id="KW-1185">Reference proteome</keyword>
<reference evidence="2" key="1">
    <citation type="submission" date="2023-06" db="EMBL/GenBank/DDBJ databases">
        <authorList>
            <person name="Delattre M."/>
        </authorList>
    </citation>
    <scope>NUCLEOTIDE SEQUENCE</scope>
    <source>
        <strain evidence="2">AF72</strain>
    </source>
</reference>
<gene>
    <name evidence="2" type="ORF">MSPICULIGERA_LOCUS11743</name>
</gene>
<feature type="transmembrane region" description="Helical" evidence="1">
    <location>
        <begin position="191"/>
        <end position="215"/>
    </location>
</feature>
<keyword evidence="1" id="KW-0812">Transmembrane</keyword>
<name>A0AA36CQH1_9BILA</name>
<proteinExistence type="predicted"/>
<feature type="transmembrane region" description="Helical" evidence="1">
    <location>
        <begin position="65"/>
        <end position="84"/>
    </location>
</feature>
<feature type="transmembrane region" description="Helical" evidence="1">
    <location>
        <begin position="114"/>
        <end position="140"/>
    </location>
</feature>
<sequence>MGRADDEIQTSEFYPYFNIQATAIAPHDTVDIIYFTVLFANIGVHIYDMYQLLKSPYKEDNRAKPIILYVHVTTIILCLTPLFYVERTHVPNDLEVGTPASIIWGRFVLHNDHIIYTIVFFVNFYLFESHMLILLVINIVSLYAKARNAIEFDGLQIYEPLGAFLGWICVAYATLKLLNQPLNIREKKWELVAWDAFALVLAAIFWHALTSPFIVPGTPSDDYPKHCMLLPIYSNVVLFAVHRFGDE</sequence>
<evidence type="ECO:0000313" key="2">
    <source>
        <dbReference type="EMBL" id="CAJ0573384.1"/>
    </source>
</evidence>
<keyword evidence="1" id="KW-1133">Transmembrane helix</keyword>
<keyword evidence="1" id="KW-0472">Membrane</keyword>
<comment type="caution">
    <text evidence="2">The sequence shown here is derived from an EMBL/GenBank/DDBJ whole genome shotgun (WGS) entry which is preliminary data.</text>
</comment>
<dbReference type="Proteomes" id="UP001177023">
    <property type="component" value="Unassembled WGS sequence"/>
</dbReference>
<dbReference type="EMBL" id="CATQJA010002618">
    <property type="protein sequence ID" value="CAJ0573384.1"/>
    <property type="molecule type" value="Genomic_DNA"/>
</dbReference>
<feature type="transmembrane region" description="Helical" evidence="1">
    <location>
        <begin position="161"/>
        <end position="179"/>
    </location>
</feature>
<protein>
    <submittedName>
        <fullName evidence="2">Uncharacterized protein</fullName>
    </submittedName>
</protein>
<evidence type="ECO:0000256" key="1">
    <source>
        <dbReference type="SAM" id="Phobius"/>
    </source>
</evidence>
<organism evidence="2 3">
    <name type="scientific">Mesorhabditis spiculigera</name>
    <dbReference type="NCBI Taxonomy" id="96644"/>
    <lineage>
        <taxon>Eukaryota</taxon>
        <taxon>Metazoa</taxon>
        <taxon>Ecdysozoa</taxon>
        <taxon>Nematoda</taxon>
        <taxon>Chromadorea</taxon>
        <taxon>Rhabditida</taxon>
        <taxon>Rhabditina</taxon>
        <taxon>Rhabditomorpha</taxon>
        <taxon>Rhabditoidea</taxon>
        <taxon>Rhabditidae</taxon>
        <taxon>Mesorhabditinae</taxon>
        <taxon>Mesorhabditis</taxon>
    </lineage>
</organism>